<keyword evidence="3" id="KW-1185">Reference proteome</keyword>
<evidence type="ECO:0000256" key="1">
    <source>
        <dbReference type="SAM" id="MobiDB-lite"/>
    </source>
</evidence>
<dbReference type="EMBL" id="JBIMZQ010000028">
    <property type="protein sequence ID" value="KAL3663424.1"/>
    <property type="molecule type" value="Genomic_DNA"/>
</dbReference>
<feature type="region of interest" description="Disordered" evidence="1">
    <location>
        <begin position="324"/>
        <end position="361"/>
    </location>
</feature>
<gene>
    <name evidence="2" type="ORF">V7S43_011829</name>
</gene>
<feature type="compositionally biased region" description="Low complexity" evidence="1">
    <location>
        <begin position="7"/>
        <end position="19"/>
    </location>
</feature>
<proteinExistence type="predicted"/>
<evidence type="ECO:0000313" key="3">
    <source>
        <dbReference type="Proteomes" id="UP001632037"/>
    </source>
</evidence>
<dbReference type="AlphaFoldDB" id="A0ABD3FEL0"/>
<organism evidence="2 3">
    <name type="scientific">Phytophthora oleae</name>
    <dbReference type="NCBI Taxonomy" id="2107226"/>
    <lineage>
        <taxon>Eukaryota</taxon>
        <taxon>Sar</taxon>
        <taxon>Stramenopiles</taxon>
        <taxon>Oomycota</taxon>
        <taxon>Peronosporomycetes</taxon>
        <taxon>Peronosporales</taxon>
        <taxon>Peronosporaceae</taxon>
        <taxon>Phytophthora</taxon>
    </lineage>
</organism>
<sequence>MVERARSLQQQHQSSSSTSAPDSNDPSHLRLQRRNDIQSRPSCQCPLTQPVSDCCHPPIRQQRLQSPRRPDGTSTGHRFYTIDQLRPNHGALPMVTSSPRDELQPRRFEGFHCSDTPAFIEVYHQIVELQLKARLAFDRRQLERDQYERQQQQRALQYQQQTMSFLAALLKSTQRHFLANSAQLVLNVLRYVYQNAQDFYVGCHLFHFRIGHVLDMASTKVERVTLARQQAIDAEVVASHQVLDARREVLRLEYRSPDTNSEIRAAARALAVAREALADARQITEDADHNCEAAFAQECDLRLLDHRQRYENLDAEVELDEMLFEGSQRDTNVPSPGESDCSPNPSGDDEGSEYEKDVEPS</sequence>
<reference evidence="2 3" key="1">
    <citation type="submission" date="2024-09" db="EMBL/GenBank/DDBJ databases">
        <title>Genome sequencing and assembly of Phytophthora oleae, isolate VK10A, causative agent of rot of olive drupes.</title>
        <authorList>
            <person name="Conti Taguali S."/>
            <person name="Riolo M."/>
            <person name="La Spada F."/>
            <person name="Cacciola S.O."/>
            <person name="Dionisio G."/>
        </authorList>
    </citation>
    <scope>NUCLEOTIDE SEQUENCE [LARGE SCALE GENOMIC DNA]</scope>
    <source>
        <strain evidence="2 3">VK10A</strain>
    </source>
</reference>
<evidence type="ECO:0000313" key="2">
    <source>
        <dbReference type="EMBL" id="KAL3663424.1"/>
    </source>
</evidence>
<name>A0ABD3FEL0_9STRA</name>
<feature type="region of interest" description="Disordered" evidence="1">
    <location>
        <begin position="1"/>
        <end position="29"/>
    </location>
</feature>
<feature type="region of interest" description="Disordered" evidence="1">
    <location>
        <begin position="54"/>
        <end position="78"/>
    </location>
</feature>
<dbReference type="Proteomes" id="UP001632037">
    <property type="component" value="Unassembled WGS sequence"/>
</dbReference>
<accession>A0ABD3FEL0</accession>
<protein>
    <submittedName>
        <fullName evidence="2">Uncharacterized protein</fullName>
    </submittedName>
</protein>
<comment type="caution">
    <text evidence="2">The sequence shown here is derived from an EMBL/GenBank/DDBJ whole genome shotgun (WGS) entry which is preliminary data.</text>
</comment>